<keyword evidence="2" id="KW-0677">Repeat</keyword>
<dbReference type="Proteomes" id="UP001295684">
    <property type="component" value="Unassembled WGS sequence"/>
</dbReference>
<keyword evidence="4" id="KW-1185">Reference proteome</keyword>
<organism evidence="3 4">
    <name type="scientific">Euplotes crassus</name>
    <dbReference type="NCBI Taxonomy" id="5936"/>
    <lineage>
        <taxon>Eukaryota</taxon>
        <taxon>Sar</taxon>
        <taxon>Alveolata</taxon>
        <taxon>Ciliophora</taxon>
        <taxon>Intramacronucleata</taxon>
        <taxon>Spirotrichea</taxon>
        <taxon>Hypotrichia</taxon>
        <taxon>Euplotida</taxon>
        <taxon>Euplotidae</taxon>
        <taxon>Moneuplotes</taxon>
    </lineage>
</organism>
<gene>
    <name evidence="3" type="ORF">ECRASSUSDP1_LOCUS15617</name>
</gene>
<keyword evidence="1" id="KW-0880">Kelch repeat</keyword>
<comment type="caution">
    <text evidence="3">The sequence shown here is derived from an EMBL/GenBank/DDBJ whole genome shotgun (WGS) entry which is preliminary data.</text>
</comment>
<dbReference type="PANTHER" id="PTHR46093">
    <property type="entry name" value="ACYL-COA-BINDING DOMAIN-CONTAINING PROTEIN 5"/>
    <property type="match status" value="1"/>
</dbReference>
<name>A0AAD1XKA0_EUPCR</name>
<accession>A0AAD1XKA0</accession>
<dbReference type="AlphaFoldDB" id="A0AAD1XKA0"/>
<dbReference type="PANTHER" id="PTHR46093:SF18">
    <property type="entry name" value="FIBRONECTIN TYPE-III DOMAIN-CONTAINING PROTEIN"/>
    <property type="match status" value="1"/>
</dbReference>
<dbReference type="Pfam" id="PF24681">
    <property type="entry name" value="Kelch_KLHDC2_KLHL20_DRC7"/>
    <property type="match status" value="1"/>
</dbReference>
<evidence type="ECO:0000313" key="3">
    <source>
        <dbReference type="EMBL" id="CAI2374265.1"/>
    </source>
</evidence>
<dbReference type="EMBL" id="CAMPGE010015654">
    <property type="protein sequence ID" value="CAI2374265.1"/>
    <property type="molecule type" value="Genomic_DNA"/>
</dbReference>
<sequence length="344" mass="39247">MDSVPEERGHPTLNYFKDTDDGTAYCFLMSCGANREKQFDDVWLITVQKDDFSTHFKRIEYENIDDKFTARNGQAAVYDKDNKELLILGGQDSVNNVQYNDLFALDADYQMKKVEFDLSEGMPFPRVRNSHTLVRDHQNQKIYCYGGANASEGPLNDLYEFDQKENEWVQLLTSGKESVEDVPPPLEMHTSHLYYDEESNPQLLIFGGRSNETLSSSIYRLDLEELQWSKISEMPSIMCSHASALIKNRYVIVYGGFSGTSIFDSIRRYDIETNKWLTFIKSDADPTCEFFTDGRIATAVANANEEVVLLFGGSSALKDYNDTFVIPVEKLIDDANFSEITQVI</sequence>
<evidence type="ECO:0000256" key="1">
    <source>
        <dbReference type="ARBA" id="ARBA00022441"/>
    </source>
</evidence>
<dbReference type="SMART" id="SM00612">
    <property type="entry name" value="Kelch"/>
    <property type="match status" value="2"/>
</dbReference>
<dbReference type="Gene3D" id="2.120.10.80">
    <property type="entry name" value="Kelch-type beta propeller"/>
    <property type="match status" value="1"/>
</dbReference>
<protein>
    <submittedName>
        <fullName evidence="3">Uncharacterized protein</fullName>
    </submittedName>
</protein>
<proteinExistence type="predicted"/>
<dbReference type="SUPFAM" id="SSF117281">
    <property type="entry name" value="Kelch motif"/>
    <property type="match status" value="1"/>
</dbReference>
<evidence type="ECO:0000256" key="2">
    <source>
        <dbReference type="ARBA" id="ARBA00022737"/>
    </source>
</evidence>
<dbReference type="InterPro" id="IPR015915">
    <property type="entry name" value="Kelch-typ_b-propeller"/>
</dbReference>
<evidence type="ECO:0000313" key="4">
    <source>
        <dbReference type="Proteomes" id="UP001295684"/>
    </source>
</evidence>
<reference evidence="3" key="1">
    <citation type="submission" date="2023-07" db="EMBL/GenBank/DDBJ databases">
        <authorList>
            <consortium name="AG Swart"/>
            <person name="Singh M."/>
            <person name="Singh A."/>
            <person name="Seah K."/>
            <person name="Emmerich C."/>
        </authorList>
    </citation>
    <scope>NUCLEOTIDE SEQUENCE</scope>
    <source>
        <strain evidence="3">DP1</strain>
    </source>
</reference>
<dbReference type="InterPro" id="IPR006652">
    <property type="entry name" value="Kelch_1"/>
</dbReference>